<dbReference type="AlphaFoldDB" id="A0A285UFJ0"/>
<dbReference type="Proteomes" id="UP000219167">
    <property type="component" value="Unassembled WGS sequence"/>
</dbReference>
<dbReference type="InterPro" id="IPR036388">
    <property type="entry name" value="WH-like_DNA-bd_sf"/>
</dbReference>
<evidence type="ECO:0000256" key="3">
    <source>
        <dbReference type="ARBA" id="ARBA00023163"/>
    </source>
</evidence>
<dbReference type="OrthoDB" id="9800350at2"/>
<feature type="domain" description="HTH hxlR-type" evidence="4">
    <location>
        <begin position="26"/>
        <end position="124"/>
    </location>
</feature>
<dbReference type="Pfam" id="PF01638">
    <property type="entry name" value="HxlR"/>
    <property type="match status" value="1"/>
</dbReference>
<reference evidence="5 6" key="1">
    <citation type="submission" date="2017-08" db="EMBL/GenBank/DDBJ databases">
        <authorList>
            <person name="de Groot N.N."/>
        </authorList>
    </citation>
    <scope>NUCLEOTIDE SEQUENCE [LARGE SCALE GENOMIC DNA]</scope>
    <source>
        <strain evidence="5 6">JC85</strain>
    </source>
</reference>
<keyword evidence="3" id="KW-0804">Transcription</keyword>
<name>A0A285UFJ0_9HYPH</name>
<protein>
    <submittedName>
        <fullName evidence="5">HxlR family transcriptional regulator</fullName>
    </submittedName>
</protein>
<sequence length="136" mass="15567">MNRMTQRTEGERVIIIDGVAMSMDNCPVRDVLDHIGGKWNSLMILALADGPMRFSQLRRFIPDISQRMLTQTLRDLQRDGYLIRTVYPTQPPSVEYALTELGQSLLVPLRTLVQWSQDNHPAIRRARSAFDGQGRD</sequence>
<evidence type="ECO:0000313" key="6">
    <source>
        <dbReference type="Proteomes" id="UP000219167"/>
    </source>
</evidence>
<dbReference type="PANTHER" id="PTHR33204">
    <property type="entry name" value="TRANSCRIPTIONAL REGULATOR, MARR FAMILY"/>
    <property type="match status" value="1"/>
</dbReference>
<proteinExistence type="predicted"/>
<accession>A0A285UFJ0</accession>
<keyword evidence="6" id="KW-1185">Reference proteome</keyword>
<dbReference type="SUPFAM" id="SSF46785">
    <property type="entry name" value="Winged helix' DNA-binding domain"/>
    <property type="match status" value="1"/>
</dbReference>
<keyword evidence="2" id="KW-0238">DNA-binding</keyword>
<dbReference type="PROSITE" id="PS51118">
    <property type="entry name" value="HTH_HXLR"/>
    <property type="match status" value="1"/>
</dbReference>
<organism evidence="5 6">
    <name type="scientific">Rhizobium subbaraonis</name>
    <dbReference type="NCBI Taxonomy" id="908946"/>
    <lineage>
        <taxon>Bacteria</taxon>
        <taxon>Pseudomonadati</taxon>
        <taxon>Pseudomonadota</taxon>
        <taxon>Alphaproteobacteria</taxon>
        <taxon>Hyphomicrobiales</taxon>
        <taxon>Rhizobiaceae</taxon>
        <taxon>Rhizobium/Agrobacterium group</taxon>
        <taxon>Rhizobium</taxon>
    </lineage>
</organism>
<evidence type="ECO:0000256" key="2">
    <source>
        <dbReference type="ARBA" id="ARBA00023125"/>
    </source>
</evidence>
<dbReference type="PANTHER" id="PTHR33204:SF39">
    <property type="entry name" value="TRANSCRIPTIONAL REGULATORY PROTEIN"/>
    <property type="match status" value="1"/>
</dbReference>
<dbReference type="GO" id="GO:0003677">
    <property type="term" value="F:DNA binding"/>
    <property type="evidence" value="ECO:0007669"/>
    <property type="project" value="UniProtKB-KW"/>
</dbReference>
<dbReference type="InterPro" id="IPR002577">
    <property type="entry name" value="HTH_HxlR"/>
</dbReference>
<evidence type="ECO:0000313" key="5">
    <source>
        <dbReference type="EMBL" id="SOC40158.1"/>
    </source>
</evidence>
<evidence type="ECO:0000256" key="1">
    <source>
        <dbReference type="ARBA" id="ARBA00023015"/>
    </source>
</evidence>
<keyword evidence="1" id="KW-0805">Transcription regulation</keyword>
<evidence type="ECO:0000259" key="4">
    <source>
        <dbReference type="PROSITE" id="PS51118"/>
    </source>
</evidence>
<dbReference type="EMBL" id="OBQD01000007">
    <property type="protein sequence ID" value="SOC40158.1"/>
    <property type="molecule type" value="Genomic_DNA"/>
</dbReference>
<gene>
    <name evidence="5" type="ORF">SAMN05892877_10732</name>
</gene>
<dbReference type="Gene3D" id="1.10.10.10">
    <property type="entry name" value="Winged helix-like DNA-binding domain superfamily/Winged helix DNA-binding domain"/>
    <property type="match status" value="1"/>
</dbReference>
<dbReference type="RefSeq" id="WP_097139500.1">
    <property type="nucleotide sequence ID" value="NZ_OBQD01000007.1"/>
</dbReference>
<dbReference type="InterPro" id="IPR036390">
    <property type="entry name" value="WH_DNA-bd_sf"/>
</dbReference>